<reference evidence="1" key="1">
    <citation type="journal article" date="2020" name="Stud. Mycol.">
        <title>101 Dothideomycetes genomes: a test case for predicting lifestyles and emergence of pathogens.</title>
        <authorList>
            <person name="Haridas S."/>
            <person name="Albert R."/>
            <person name="Binder M."/>
            <person name="Bloem J."/>
            <person name="Labutti K."/>
            <person name="Salamov A."/>
            <person name="Andreopoulos B."/>
            <person name="Baker S."/>
            <person name="Barry K."/>
            <person name="Bills G."/>
            <person name="Bluhm B."/>
            <person name="Cannon C."/>
            <person name="Castanera R."/>
            <person name="Culley D."/>
            <person name="Daum C."/>
            <person name="Ezra D."/>
            <person name="Gonzalez J."/>
            <person name="Henrissat B."/>
            <person name="Kuo A."/>
            <person name="Liang C."/>
            <person name="Lipzen A."/>
            <person name="Lutzoni F."/>
            <person name="Magnuson J."/>
            <person name="Mondo S."/>
            <person name="Nolan M."/>
            <person name="Ohm R."/>
            <person name="Pangilinan J."/>
            <person name="Park H.-J."/>
            <person name="Ramirez L."/>
            <person name="Alfaro M."/>
            <person name="Sun H."/>
            <person name="Tritt A."/>
            <person name="Yoshinaga Y."/>
            <person name="Zwiers L.-H."/>
            <person name="Turgeon B."/>
            <person name="Goodwin S."/>
            <person name="Spatafora J."/>
            <person name="Crous P."/>
            <person name="Grigoriev I."/>
        </authorList>
    </citation>
    <scope>NUCLEOTIDE SEQUENCE</scope>
    <source>
        <strain evidence="1">CBS 279.74</strain>
    </source>
</reference>
<dbReference type="Proteomes" id="UP000799428">
    <property type="component" value="Unassembled WGS sequence"/>
</dbReference>
<name>A0A6G1KN00_9PLEO</name>
<keyword evidence="2" id="KW-1185">Reference proteome</keyword>
<protein>
    <submittedName>
        <fullName evidence="1">Uncharacterized protein</fullName>
    </submittedName>
</protein>
<organism evidence="1 2">
    <name type="scientific">Pleomassaria siparia CBS 279.74</name>
    <dbReference type="NCBI Taxonomy" id="1314801"/>
    <lineage>
        <taxon>Eukaryota</taxon>
        <taxon>Fungi</taxon>
        <taxon>Dikarya</taxon>
        <taxon>Ascomycota</taxon>
        <taxon>Pezizomycotina</taxon>
        <taxon>Dothideomycetes</taxon>
        <taxon>Pleosporomycetidae</taxon>
        <taxon>Pleosporales</taxon>
        <taxon>Pleomassariaceae</taxon>
        <taxon>Pleomassaria</taxon>
    </lineage>
</organism>
<evidence type="ECO:0000313" key="1">
    <source>
        <dbReference type="EMBL" id="KAF2713771.1"/>
    </source>
</evidence>
<accession>A0A6G1KN00</accession>
<dbReference type="EMBL" id="MU005765">
    <property type="protein sequence ID" value="KAF2713771.1"/>
    <property type="molecule type" value="Genomic_DNA"/>
</dbReference>
<gene>
    <name evidence="1" type="ORF">K504DRAFT_450416</name>
</gene>
<sequence length="139" mass="15844">MPDERYILLPKLVLYKCLKLGQAESLFMLEEGDNKDNSRDINVEDLNLEGNNIDINNKLLGLARKVIKDTGLTGKRKVIKDTELTGKRKVVNKEEEEKGEEEEAFIRSYPPKIKLAKTLKLRISPSLLPNRPKELATNV</sequence>
<dbReference type="AlphaFoldDB" id="A0A6G1KN00"/>
<evidence type="ECO:0000313" key="2">
    <source>
        <dbReference type="Proteomes" id="UP000799428"/>
    </source>
</evidence>
<proteinExistence type="predicted"/>